<sequence length="41" mass="4528">MTLRIRCNGADHYEAAPDLGWLFLLYLGIGTLLNQGLPPIT</sequence>
<proteinExistence type="predicted"/>
<keyword evidence="2" id="KW-1185">Reference proteome</keyword>
<organism evidence="1 2">
    <name type="scientific">Fontibacillus panacisegetis</name>
    <dbReference type="NCBI Taxonomy" id="670482"/>
    <lineage>
        <taxon>Bacteria</taxon>
        <taxon>Bacillati</taxon>
        <taxon>Bacillota</taxon>
        <taxon>Bacilli</taxon>
        <taxon>Bacillales</taxon>
        <taxon>Paenibacillaceae</taxon>
        <taxon>Fontibacillus</taxon>
    </lineage>
</organism>
<dbReference type="AlphaFoldDB" id="A0A1G7J999"/>
<dbReference type="EMBL" id="FNBG01000007">
    <property type="protein sequence ID" value="SDF21446.1"/>
    <property type="molecule type" value="Genomic_DNA"/>
</dbReference>
<protein>
    <submittedName>
        <fullName evidence="1">Uncharacterized protein</fullName>
    </submittedName>
</protein>
<evidence type="ECO:0000313" key="1">
    <source>
        <dbReference type="EMBL" id="SDF21446.1"/>
    </source>
</evidence>
<dbReference type="STRING" id="670482.SAMN04488542_10766"/>
<name>A0A1G7J999_9BACL</name>
<reference evidence="1 2" key="1">
    <citation type="submission" date="2016-10" db="EMBL/GenBank/DDBJ databases">
        <authorList>
            <person name="de Groot N.N."/>
        </authorList>
    </citation>
    <scope>NUCLEOTIDE SEQUENCE [LARGE SCALE GENOMIC DNA]</scope>
    <source>
        <strain evidence="1 2">DSM 28129</strain>
    </source>
</reference>
<dbReference type="Proteomes" id="UP000198972">
    <property type="component" value="Unassembled WGS sequence"/>
</dbReference>
<accession>A0A1G7J999</accession>
<evidence type="ECO:0000313" key="2">
    <source>
        <dbReference type="Proteomes" id="UP000198972"/>
    </source>
</evidence>
<gene>
    <name evidence="1" type="ORF">SAMN04488542_10766</name>
</gene>